<keyword evidence="1" id="KW-0175">Coiled coil</keyword>
<organism evidence="3">
    <name type="scientific">Schistocephalus solidus</name>
    <name type="common">Tapeworm</name>
    <dbReference type="NCBI Taxonomy" id="70667"/>
    <lineage>
        <taxon>Eukaryota</taxon>
        <taxon>Metazoa</taxon>
        <taxon>Spiralia</taxon>
        <taxon>Lophotrochozoa</taxon>
        <taxon>Platyhelminthes</taxon>
        <taxon>Cestoda</taxon>
        <taxon>Eucestoda</taxon>
        <taxon>Diphyllobothriidea</taxon>
        <taxon>Diphyllobothriidae</taxon>
        <taxon>Schistocephalus</taxon>
    </lineage>
</organism>
<dbReference type="EMBL" id="GEEE01000114">
    <property type="protein sequence ID" value="JAP63111.1"/>
    <property type="molecule type" value="Transcribed_RNA"/>
</dbReference>
<accession>A0A0V0JCQ5</accession>
<evidence type="ECO:0000256" key="1">
    <source>
        <dbReference type="SAM" id="Coils"/>
    </source>
</evidence>
<evidence type="ECO:0000313" key="3">
    <source>
        <dbReference type="EMBL" id="JAP63111.1"/>
    </source>
</evidence>
<feature type="compositionally biased region" description="Polar residues" evidence="2">
    <location>
        <begin position="248"/>
        <end position="311"/>
    </location>
</feature>
<protein>
    <submittedName>
        <fullName evidence="3">Uncharacterized protein</fullName>
    </submittedName>
</protein>
<gene>
    <name evidence="3" type="ORF">TR133059</name>
</gene>
<feature type="coiled-coil region" evidence="1">
    <location>
        <begin position="190"/>
        <end position="221"/>
    </location>
</feature>
<evidence type="ECO:0000256" key="2">
    <source>
        <dbReference type="SAM" id="MobiDB-lite"/>
    </source>
</evidence>
<feature type="region of interest" description="Disordered" evidence="2">
    <location>
        <begin position="233"/>
        <end position="311"/>
    </location>
</feature>
<dbReference type="AlphaFoldDB" id="A0A0V0JCQ5"/>
<reference evidence="3" key="1">
    <citation type="submission" date="2016-01" db="EMBL/GenBank/DDBJ databases">
        <title>Reference transcriptome for the parasite Schistocephalus solidus: insights into the molecular evolution of parasitism.</title>
        <authorList>
            <person name="Hebert F.O."/>
            <person name="Grambauer S."/>
            <person name="Barber I."/>
            <person name="Landry C.R."/>
            <person name="Aubin-Horth N."/>
        </authorList>
    </citation>
    <scope>NUCLEOTIDE SEQUENCE</scope>
</reference>
<name>A0A0V0JCQ5_SCHSO</name>
<sequence length="311" mass="34676">MKPVIFMAKTEGPAIPDVYLSGACISGLSTCVFADPQYHEGFLIGEFNGSQNQGINIYGMLPFRIFGPESCQEIEEKRRRIEDGGQAEIFGVYRCREKMGDHKISVNDFLAIDHFNARLFCLIEKSYGDYSIVEQTLFRCEKAQGRWSIRKIPFGVWSLANHETKPQATVRRMHGGPDLKLSTDYMSHLLAATKSMIQGANDRLEEKSQELMASVEQWQAKHQNFGTTSLESYLSNAPAVPPPRGTKPYSSNAPVGNTQAERLSNSSNAPVGNTQAERLSNEQDSTVSDLQNKQPSHTNDPQSSTSNYLRD</sequence>
<proteinExistence type="predicted"/>